<dbReference type="PANTHER" id="PTHR33175">
    <property type="entry name" value="DNA-BINDING PROTEIN HU"/>
    <property type="match status" value="1"/>
</dbReference>
<evidence type="ECO:0000256" key="2">
    <source>
        <dbReference type="ARBA" id="ARBA00023125"/>
    </source>
</evidence>
<comment type="similarity">
    <text evidence="3">Belongs to the bacterial histone-like protein family.</text>
</comment>
<reference evidence="4" key="1">
    <citation type="submission" date="2021-02" db="EMBL/GenBank/DDBJ databases">
        <title>Genome-Resolved Metagenomics of a Microbial Community Performing Photosynthetic Biological Nutrient Removal.</title>
        <authorList>
            <person name="Mcdaniel E.A."/>
        </authorList>
    </citation>
    <scope>NUCLEOTIDE SEQUENCE</scope>
    <source>
        <strain evidence="4">UWPOB_OBS1</strain>
    </source>
</reference>
<organism evidence="4 5">
    <name type="scientific">Candidatus Obscuribacter phosphatis</name>
    <dbReference type="NCBI Taxonomy" id="1906157"/>
    <lineage>
        <taxon>Bacteria</taxon>
        <taxon>Bacillati</taxon>
        <taxon>Candidatus Melainabacteria</taxon>
        <taxon>Candidatus Obscuribacterales</taxon>
        <taxon>Candidatus Obscuribacteraceae</taxon>
        <taxon>Candidatus Obscuribacter</taxon>
    </lineage>
</organism>
<dbReference type="GO" id="GO:0003677">
    <property type="term" value="F:DNA binding"/>
    <property type="evidence" value="ECO:0007669"/>
    <property type="project" value="UniProtKB-KW"/>
</dbReference>
<dbReference type="InterPro" id="IPR010992">
    <property type="entry name" value="IHF-like_DNA-bd_dom_sf"/>
</dbReference>
<name>A0A8J7PM18_9BACT</name>
<evidence type="ECO:0000313" key="4">
    <source>
        <dbReference type="EMBL" id="MBN8661155.1"/>
    </source>
</evidence>
<evidence type="ECO:0000256" key="1">
    <source>
        <dbReference type="ARBA" id="ARBA00023067"/>
    </source>
</evidence>
<keyword evidence="2 4" id="KW-0238">DNA-binding</keyword>
<dbReference type="EMBL" id="JAFLCK010000017">
    <property type="protein sequence ID" value="MBN8661155.1"/>
    <property type="molecule type" value="Genomic_DNA"/>
</dbReference>
<dbReference type="Gene3D" id="4.10.520.10">
    <property type="entry name" value="IHF-like DNA-binding proteins"/>
    <property type="match status" value="1"/>
</dbReference>
<dbReference type="SMART" id="SM00411">
    <property type="entry name" value="BHL"/>
    <property type="match status" value="1"/>
</dbReference>
<dbReference type="GO" id="GO:0030261">
    <property type="term" value="P:chromosome condensation"/>
    <property type="evidence" value="ECO:0007669"/>
    <property type="project" value="UniProtKB-KW"/>
</dbReference>
<evidence type="ECO:0000313" key="5">
    <source>
        <dbReference type="Proteomes" id="UP000664277"/>
    </source>
</evidence>
<dbReference type="CDD" id="cd13831">
    <property type="entry name" value="HU"/>
    <property type="match status" value="1"/>
</dbReference>
<dbReference type="Proteomes" id="UP000664277">
    <property type="component" value="Unassembled WGS sequence"/>
</dbReference>
<comment type="caution">
    <text evidence="4">The sequence shown here is derived from an EMBL/GenBank/DDBJ whole genome shotgun (WGS) entry which is preliminary data.</text>
</comment>
<keyword evidence="1" id="KW-0226">DNA condensation</keyword>
<sequence length="94" mass="10388">MNKAELAAEIAARTNTTKKSVEEMLAAFTDVVTETVAKGDRVTLVGFGTFLPRQRQARETNNPQKPGEKIKVPAKRVPAFQPGKEFKDTVDRSK</sequence>
<dbReference type="GO" id="GO:0005829">
    <property type="term" value="C:cytosol"/>
    <property type="evidence" value="ECO:0007669"/>
    <property type="project" value="TreeGrafter"/>
</dbReference>
<dbReference type="Pfam" id="PF00216">
    <property type="entry name" value="Bac_DNA_binding"/>
    <property type="match status" value="1"/>
</dbReference>
<dbReference type="InterPro" id="IPR000119">
    <property type="entry name" value="Hist_DNA-bd"/>
</dbReference>
<proteinExistence type="inferred from homology"/>
<dbReference type="GO" id="GO:0030527">
    <property type="term" value="F:structural constituent of chromatin"/>
    <property type="evidence" value="ECO:0007669"/>
    <property type="project" value="InterPro"/>
</dbReference>
<dbReference type="SUPFAM" id="SSF47729">
    <property type="entry name" value="IHF-like DNA-binding proteins"/>
    <property type="match status" value="1"/>
</dbReference>
<gene>
    <name evidence="4" type="ORF">J0M35_12380</name>
</gene>
<dbReference type="PRINTS" id="PR01727">
    <property type="entry name" value="DNABINDINGHU"/>
</dbReference>
<dbReference type="AlphaFoldDB" id="A0A8J7PM18"/>
<accession>A0A8J7PM18</accession>
<evidence type="ECO:0000256" key="3">
    <source>
        <dbReference type="RuleBase" id="RU003939"/>
    </source>
</evidence>
<dbReference type="PANTHER" id="PTHR33175:SF3">
    <property type="entry name" value="DNA-BINDING PROTEIN HU-BETA"/>
    <property type="match status" value="1"/>
</dbReference>
<protein>
    <submittedName>
        <fullName evidence="4">HU family DNA-binding protein</fullName>
    </submittedName>
</protein>